<dbReference type="EMBL" id="DSRD01000617">
    <property type="protein sequence ID" value="HGW94575.1"/>
    <property type="molecule type" value="Genomic_DNA"/>
</dbReference>
<keyword evidence="4" id="KW-1133">Transmembrane helix</keyword>
<evidence type="ECO:0000313" key="6">
    <source>
        <dbReference type="EMBL" id="HGW94575.1"/>
    </source>
</evidence>
<dbReference type="InterPro" id="IPR010664">
    <property type="entry name" value="LipoPS_assembly_LptC-rel"/>
</dbReference>
<dbReference type="GO" id="GO:0017089">
    <property type="term" value="F:glycolipid transfer activity"/>
    <property type="evidence" value="ECO:0007669"/>
    <property type="project" value="TreeGrafter"/>
</dbReference>
<organism evidence="6">
    <name type="scientific">Oscillatoriales cyanobacterium SpSt-402</name>
    <dbReference type="NCBI Taxonomy" id="2282168"/>
    <lineage>
        <taxon>Bacteria</taxon>
        <taxon>Bacillati</taxon>
        <taxon>Cyanobacteriota</taxon>
        <taxon>Cyanophyceae</taxon>
        <taxon>Oscillatoriophycideae</taxon>
        <taxon>Oscillatoriales</taxon>
    </lineage>
</organism>
<sequence>MHPIVVFFRLKSRRLTGTLLCGVFLVTMPMALLGCNTNRAEQKLAEDAKQFEGENFDTDLTFNSVTLEDFDKKGRLWWKVKAEQAAYSRDKKTARVKKPNGEFYQDGKAILKVSGDSGEVVKDGERIFLRGNILATDLRDGLTLKGNELEWQPQKDLILIRNNVTGARKNVKASANGGKYLTRQRRLELDGKVTAESAEPDLKFNTERLVWLVEKDKLMGDRPLQLERYENKVVTDRANATQGEMDLKTQVVTLKQNAQLNIVDPSVQVSGNLVNWRIKERIIASPQPVTINNAKDGVTLTGNQGDLNLKTKLLNLVGNVRGAGGPRQARLTSDRLLWNIDTQQFQADGNVTYQQAKPPLNVAGPRASGTLKAQQVVVSGGRVVTQFVP</sequence>
<accession>A0A832H217</accession>
<name>A0A832H217_9CYAN</name>
<keyword evidence="5" id="KW-0472">Membrane</keyword>
<reference evidence="6" key="1">
    <citation type="journal article" date="2020" name="mSystems">
        <title>Genome- and Community-Level Interaction Insights into Carbon Utilization and Element Cycling Functions of Hydrothermarchaeota in Hydrothermal Sediment.</title>
        <authorList>
            <person name="Zhou Z."/>
            <person name="Liu Y."/>
            <person name="Xu W."/>
            <person name="Pan J."/>
            <person name="Luo Z.H."/>
            <person name="Li M."/>
        </authorList>
    </citation>
    <scope>NUCLEOTIDE SEQUENCE [LARGE SCALE GENOMIC DNA]</scope>
    <source>
        <strain evidence="6">SpSt-402</strain>
    </source>
</reference>
<dbReference type="AlphaFoldDB" id="A0A832H217"/>
<dbReference type="PANTHER" id="PTHR37481">
    <property type="entry name" value="LIPOPOLYSACCHARIDE EXPORT SYSTEM PROTEIN LPTC"/>
    <property type="match status" value="1"/>
</dbReference>
<dbReference type="GO" id="GO:0030288">
    <property type="term" value="C:outer membrane-bounded periplasmic space"/>
    <property type="evidence" value="ECO:0007669"/>
    <property type="project" value="TreeGrafter"/>
</dbReference>
<gene>
    <name evidence="6" type="primary">lptC</name>
    <name evidence="6" type="ORF">ENR47_09875</name>
</gene>
<evidence type="ECO:0000256" key="4">
    <source>
        <dbReference type="ARBA" id="ARBA00022989"/>
    </source>
</evidence>
<keyword evidence="1" id="KW-1003">Cell membrane</keyword>
<dbReference type="GO" id="GO:0015221">
    <property type="term" value="F:lipopolysaccharide transmembrane transporter activity"/>
    <property type="evidence" value="ECO:0007669"/>
    <property type="project" value="InterPro"/>
</dbReference>
<protein>
    <submittedName>
        <fullName evidence="6">LPS export ABC transporter periplasmic protein LptC</fullName>
    </submittedName>
</protein>
<dbReference type="Pfam" id="PF06835">
    <property type="entry name" value="LptC"/>
    <property type="match status" value="3"/>
</dbReference>
<keyword evidence="3" id="KW-0812">Transmembrane</keyword>
<comment type="caution">
    <text evidence="6">The sequence shown here is derived from an EMBL/GenBank/DDBJ whole genome shotgun (WGS) entry which is preliminary data.</text>
</comment>
<dbReference type="PANTHER" id="PTHR37481:SF1">
    <property type="entry name" value="LIPOPOLYSACCHARIDE EXPORT SYSTEM PROTEIN LPTC"/>
    <property type="match status" value="1"/>
</dbReference>
<proteinExistence type="predicted"/>
<evidence type="ECO:0000256" key="2">
    <source>
        <dbReference type="ARBA" id="ARBA00022519"/>
    </source>
</evidence>
<evidence type="ECO:0000256" key="1">
    <source>
        <dbReference type="ARBA" id="ARBA00022475"/>
    </source>
</evidence>
<keyword evidence="2" id="KW-0997">Cell inner membrane</keyword>
<evidence type="ECO:0000256" key="5">
    <source>
        <dbReference type="ARBA" id="ARBA00023136"/>
    </source>
</evidence>
<evidence type="ECO:0000256" key="3">
    <source>
        <dbReference type="ARBA" id="ARBA00022692"/>
    </source>
</evidence>
<dbReference type="GO" id="GO:0005886">
    <property type="term" value="C:plasma membrane"/>
    <property type="evidence" value="ECO:0007669"/>
    <property type="project" value="InterPro"/>
</dbReference>
<dbReference type="NCBIfam" id="TIGR04409">
    <property type="entry name" value="LptC_YrbK"/>
    <property type="match status" value="1"/>
</dbReference>
<dbReference type="Gene3D" id="2.60.450.10">
    <property type="entry name" value="Lipopolysaccharide (LPS) transport protein A like domain"/>
    <property type="match status" value="2"/>
</dbReference>
<dbReference type="InterPro" id="IPR052363">
    <property type="entry name" value="LPS_export_LptC"/>
</dbReference>
<dbReference type="InterPro" id="IPR026265">
    <property type="entry name" value="LptC"/>
</dbReference>